<organism evidence="2 3">
    <name type="scientific">Nocardia transvalensis</name>
    <dbReference type="NCBI Taxonomy" id="37333"/>
    <lineage>
        <taxon>Bacteria</taxon>
        <taxon>Bacillati</taxon>
        <taxon>Actinomycetota</taxon>
        <taxon>Actinomycetes</taxon>
        <taxon>Mycobacteriales</taxon>
        <taxon>Nocardiaceae</taxon>
        <taxon>Nocardia</taxon>
    </lineage>
</organism>
<reference evidence="2 3" key="1">
    <citation type="submission" date="2020-08" db="EMBL/GenBank/DDBJ databases">
        <title>Sequencing the genomes of 1000 actinobacteria strains.</title>
        <authorList>
            <person name="Klenk H.-P."/>
        </authorList>
    </citation>
    <scope>NUCLEOTIDE SEQUENCE [LARGE SCALE GENOMIC DNA]</scope>
    <source>
        <strain evidence="2 3">DSM 43582</strain>
    </source>
</reference>
<evidence type="ECO:0000313" key="3">
    <source>
        <dbReference type="Proteomes" id="UP000540412"/>
    </source>
</evidence>
<feature type="domain" description="DUF305" evidence="1">
    <location>
        <begin position="44"/>
        <end position="196"/>
    </location>
</feature>
<dbReference type="EMBL" id="JACHIT010000002">
    <property type="protein sequence ID" value="MBB5915343.1"/>
    <property type="molecule type" value="Genomic_DNA"/>
</dbReference>
<evidence type="ECO:0000313" key="2">
    <source>
        <dbReference type="EMBL" id="MBB5915343.1"/>
    </source>
</evidence>
<proteinExistence type="predicted"/>
<dbReference type="Proteomes" id="UP000540412">
    <property type="component" value="Unassembled WGS sequence"/>
</dbReference>
<comment type="caution">
    <text evidence="2">The sequence shown here is derived from an EMBL/GenBank/DDBJ whole genome shotgun (WGS) entry which is preliminary data.</text>
</comment>
<protein>
    <submittedName>
        <fullName evidence="2">Uncharacterized protein (DUF305 family)</fullName>
    </submittedName>
</protein>
<keyword evidence="3" id="KW-1185">Reference proteome</keyword>
<dbReference type="AlphaFoldDB" id="A0A7W9PGP2"/>
<dbReference type="RefSeq" id="WP_040749106.1">
    <property type="nucleotide sequence ID" value="NZ_JACHIT010000002.1"/>
</dbReference>
<dbReference type="PANTHER" id="PTHR36933:SF1">
    <property type="entry name" value="SLL0788 PROTEIN"/>
    <property type="match status" value="1"/>
</dbReference>
<dbReference type="Pfam" id="PF03713">
    <property type="entry name" value="DUF305"/>
    <property type="match status" value="1"/>
</dbReference>
<dbReference type="Gene3D" id="1.20.1260.10">
    <property type="match status" value="1"/>
</dbReference>
<sequence>MTARARMGWAAAVCLAVLTFALGVAARPLLISDSPSPPQFSADEIGFLQDMSAHHQQALLMTTRLPPSADASVRTLATQIDDTQRTEIGTMQGWLTLAGALPTNPHPMAWMRSTHEHHETPAATMPGMASTDELDALAAAAGDQADRQFLTLMRRHHSGGVLMAQAAAAQLPDGPVRRMARGMFTDQTRETAVMTLLLERDGAQPR</sequence>
<evidence type="ECO:0000259" key="1">
    <source>
        <dbReference type="Pfam" id="PF03713"/>
    </source>
</evidence>
<dbReference type="PANTHER" id="PTHR36933">
    <property type="entry name" value="SLL0788 PROTEIN"/>
    <property type="match status" value="1"/>
</dbReference>
<dbReference type="InterPro" id="IPR005183">
    <property type="entry name" value="DUF305_CopM-like"/>
</dbReference>
<gene>
    <name evidence="2" type="ORF">BJY24_004255</name>
</gene>
<name>A0A7W9PGP2_9NOCA</name>
<dbReference type="InterPro" id="IPR012347">
    <property type="entry name" value="Ferritin-like"/>
</dbReference>
<accession>A0A7W9PGP2</accession>